<feature type="compositionally biased region" description="Gly residues" evidence="3">
    <location>
        <begin position="123"/>
        <end position="139"/>
    </location>
</feature>
<dbReference type="GO" id="GO:0005829">
    <property type="term" value="C:cytosol"/>
    <property type="evidence" value="ECO:0007669"/>
    <property type="project" value="TreeGrafter"/>
</dbReference>
<name>A0A0A0JN30_9MICO</name>
<dbReference type="GO" id="GO:0051782">
    <property type="term" value="P:negative regulation of cell division"/>
    <property type="evidence" value="ECO:0007669"/>
    <property type="project" value="TreeGrafter"/>
</dbReference>
<evidence type="ECO:0000256" key="1">
    <source>
        <dbReference type="ARBA" id="ARBA00022741"/>
    </source>
</evidence>
<gene>
    <name evidence="5" type="ORF">N803_16400</name>
</gene>
<dbReference type="eggNOG" id="COG0455">
    <property type="taxonomic scope" value="Bacteria"/>
</dbReference>
<reference evidence="5 6" key="1">
    <citation type="submission" date="2013-08" db="EMBL/GenBank/DDBJ databases">
        <title>The genome sequence of Knoellia subterranea.</title>
        <authorList>
            <person name="Zhu W."/>
            <person name="Wang G."/>
        </authorList>
    </citation>
    <scope>NUCLEOTIDE SEQUENCE [LARGE SCALE GENOMIC DNA]</scope>
    <source>
        <strain evidence="5 6">KCTC 19937</strain>
    </source>
</reference>
<feature type="region of interest" description="Disordered" evidence="3">
    <location>
        <begin position="474"/>
        <end position="495"/>
    </location>
</feature>
<dbReference type="InterPro" id="IPR050625">
    <property type="entry name" value="ParA/MinD_ATPase"/>
</dbReference>
<dbReference type="Pfam" id="PF01656">
    <property type="entry name" value="CbiA"/>
    <property type="match status" value="1"/>
</dbReference>
<dbReference type="GO" id="GO:0016887">
    <property type="term" value="F:ATP hydrolysis activity"/>
    <property type="evidence" value="ECO:0007669"/>
    <property type="project" value="TreeGrafter"/>
</dbReference>
<feature type="compositionally biased region" description="Basic residues" evidence="3">
    <location>
        <begin position="482"/>
        <end position="495"/>
    </location>
</feature>
<proteinExistence type="predicted"/>
<dbReference type="Proteomes" id="UP000030011">
    <property type="component" value="Unassembled WGS sequence"/>
</dbReference>
<dbReference type="EMBL" id="AVPK01000007">
    <property type="protein sequence ID" value="KGN36996.1"/>
    <property type="molecule type" value="Genomic_DNA"/>
</dbReference>
<dbReference type="InterPro" id="IPR027417">
    <property type="entry name" value="P-loop_NTPase"/>
</dbReference>
<dbReference type="AlphaFoldDB" id="A0A0A0JN30"/>
<accession>A0A0A0JN30</accession>
<dbReference type="OrthoDB" id="3217709at2"/>
<dbReference type="RefSeq" id="WP_035905892.1">
    <property type="nucleotide sequence ID" value="NZ_AVPK01000007.1"/>
</dbReference>
<dbReference type="SUPFAM" id="SSF52540">
    <property type="entry name" value="P-loop containing nucleoside triphosphate hydrolases"/>
    <property type="match status" value="1"/>
</dbReference>
<evidence type="ECO:0000256" key="2">
    <source>
        <dbReference type="ARBA" id="ARBA00022840"/>
    </source>
</evidence>
<dbReference type="STRING" id="1385521.N803_16400"/>
<organism evidence="5 6">
    <name type="scientific">Knoellia subterranea KCTC 19937</name>
    <dbReference type="NCBI Taxonomy" id="1385521"/>
    <lineage>
        <taxon>Bacteria</taxon>
        <taxon>Bacillati</taxon>
        <taxon>Actinomycetota</taxon>
        <taxon>Actinomycetes</taxon>
        <taxon>Micrococcales</taxon>
        <taxon>Intrasporangiaceae</taxon>
        <taxon>Knoellia</taxon>
    </lineage>
</organism>
<dbReference type="GO" id="GO:0009898">
    <property type="term" value="C:cytoplasmic side of plasma membrane"/>
    <property type="evidence" value="ECO:0007669"/>
    <property type="project" value="TreeGrafter"/>
</dbReference>
<evidence type="ECO:0000313" key="6">
    <source>
        <dbReference type="Proteomes" id="UP000030011"/>
    </source>
</evidence>
<keyword evidence="2" id="KW-0067">ATP-binding</keyword>
<dbReference type="GO" id="GO:0005524">
    <property type="term" value="F:ATP binding"/>
    <property type="evidence" value="ECO:0007669"/>
    <property type="project" value="UniProtKB-KW"/>
</dbReference>
<keyword evidence="6" id="KW-1185">Reference proteome</keyword>
<keyword evidence="1" id="KW-0547">Nucleotide-binding</keyword>
<sequence>MTSLITGVTHHHEEELVRSVESASGIQVVRRCADVAELLSTGASGVADVAIVSADFRGLDRDALRHLAGHGVRVAGYVSAGDDAAEVRLRQLGVTTLIRPGTAPDELSRLVVELVDGATGSVGGASGGGAGAGAGGGSGSTVSDEDLARWLEDGHDSRDARAFDGVGGRGAATVGGSAGAAGVGGALSALSEFDASGGPRDHVDADGPRRAILTAVWGPAGAPGRTTTAITIASCLASRGVRTLLVDLDTWGASVAQALALIDEAPGVAAAARASEQGTLDQAALSRVAPEVSPGLRVLTGIPKPERWPELRAAAVEDLLEKSRGLVDHVVIDCGFAIEDDEELSYDTAAPRRNATTLTALECSDSLVVVGGADPIGLQRLVRAVQDVGVVPSPEPLIVVNKVRASVAGARPEKAIGDVLGRFAGLEDPMFVPWAPDECDAALLAGRSLVESAPNAPVTQALARVVDVLRPKTAATGDTRAGRARGRRRVASAKR</sequence>
<evidence type="ECO:0000313" key="5">
    <source>
        <dbReference type="EMBL" id="KGN36996.1"/>
    </source>
</evidence>
<feature type="region of interest" description="Disordered" evidence="3">
    <location>
        <begin position="123"/>
        <end position="143"/>
    </location>
</feature>
<evidence type="ECO:0000256" key="3">
    <source>
        <dbReference type="SAM" id="MobiDB-lite"/>
    </source>
</evidence>
<dbReference type="PANTHER" id="PTHR43384">
    <property type="entry name" value="SEPTUM SITE-DETERMINING PROTEIN MIND HOMOLOG, CHLOROPLASTIC-RELATED"/>
    <property type="match status" value="1"/>
</dbReference>
<comment type="caution">
    <text evidence="5">The sequence shown here is derived from an EMBL/GenBank/DDBJ whole genome shotgun (WGS) entry which is preliminary data.</text>
</comment>
<evidence type="ECO:0000259" key="4">
    <source>
        <dbReference type="Pfam" id="PF01656"/>
    </source>
</evidence>
<dbReference type="Gene3D" id="3.40.50.300">
    <property type="entry name" value="P-loop containing nucleotide triphosphate hydrolases"/>
    <property type="match status" value="1"/>
</dbReference>
<dbReference type="PANTHER" id="PTHR43384:SF6">
    <property type="entry name" value="SEPTUM SITE-DETERMINING PROTEIN MIND HOMOLOG, CHLOROPLASTIC"/>
    <property type="match status" value="1"/>
</dbReference>
<protein>
    <recommendedName>
        <fullName evidence="4">CobQ/CobB/MinD/ParA nucleotide binding domain-containing protein</fullName>
    </recommendedName>
</protein>
<dbReference type="InterPro" id="IPR002586">
    <property type="entry name" value="CobQ/CobB/MinD/ParA_Nub-bd_dom"/>
</dbReference>
<feature type="domain" description="CobQ/CobB/MinD/ParA nucleotide binding" evidence="4">
    <location>
        <begin position="216"/>
        <end position="420"/>
    </location>
</feature>